<evidence type="ECO:0000313" key="3">
    <source>
        <dbReference type="Proteomes" id="UP000239724"/>
    </source>
</evidence>
<keyword evidence="3" id="KW-1185">Reference proteome</keyword>
<reference evidence="2 3" key="1">
    <citation type="journal article" date="2018" name="Arch. Microbiol.">
        <title>New insights into the metabolic potential of the phototrophic purple bacterium Rhodopila globiformis DSM 161(T) from its draft genome sequence and evidence for a vanadium-dependent nitrogenase.</title>
        <authorList>
            <person name="Imhoff J.F."/>
            <person name="Rahn T."/>
            <person name="Kunzel S."/>
            <person name="Neulinger S.C."/>
        </authorList>
    </citation>
    <scope>NUCLEOTIDE SEQUENCE [LARGE SCALE GENOMIC DNA]</scope>
    <source>
        <strain evidence="2 3">DSM 161</strain>
    </source>
</reference>
<protein>
    <submittedName>
        <fullName evidence="2">Uncharacterized protein</fullName>
    </submittedName>
</protein>
<sequence length="91" mass="10101">MAFRHDRHPRRMKGIAMTRERSDRDQDKNLEDTFPASDPPANSGVTGAEPPAPLQQKDGDRPTGMPTSDRHGAETAHHAEQEPTTTDEADR</sequence>
<evidence type="ECO:0000313" key="2">
    <source>
        <dbReference type="EMBL" id="PPQ28698.1"/>
    </source>
</evidence>
<dbReference type="Proteomes" id="UP000239724">
    <property type="component" value="Unassembled WGS sequence"/>
</dbReference>
<feature type="compositionally biased region" description="Basic residues" evidence="1">
    <location>
        <begin position="1"/>
        <end position="13"/>
    </location>
</feature>
<comment type="caution">
    <text evidence="2">The sequence shown here is derived from an EMBL/GenBank/DDBJ whole genome shotgun (WGS) entry which is preliminary data.</text>
</comment>
<accession>A0A2S6N269</accession>
<proteinExistence type="predicted"/>
<dbReference type="AlphaFoldDB" id="A0A2S6N269"/>
<dbReference type="EMBL" id="NHRY01000239">
    <property type="protein sequence ID" value="PPQ28698.1"/>
    <property type="molecule type" value="Genomic_DNA"/>
</dbReference>
<evidence type="ECO:0000256" key="1">
    <source>
        <dbReference type="SAM" id="MobiDB-lite"/>
    </source>
</evidence>
<feature type="region of interest" description="Disordered" evidence="1">
    <location>
        <begin position="1"/>
        <end position="91"/>
    </location>
</feature>
<feature type="compositionally biased region" description="Basic and acidic residues" evidence="1">
    <location>
        <begin position="68"/>
        <end position="81"/>
    </location>
</feature>
<name>A0A2S6N269_RHOGL</name>
<feature type="compositionally biased region" description="Basic and acidic residues" evidence="1">
    <location>
        <begin position="18"/>
        <end position="31"/>
    </location>
</feature>
<gene>
    <name evidence="2" type="ORF">CCS01_23675</name>
</gene>
<organism evidence="2 3">
    <name type="scientific">Rhodopila globiformis</name>
    <name type="common">Rhodopseudomonas globiformis</name>
    <dbReference type="NCBI Taxonomy" id="1071"/>
    <lineage>
        <taxon>Bacteria</taxon>
        <taxon>Pseudomonadati</taxon>
        <taxon>Pseudomonadota</taxon>
        <taxon>Alphaproteobacteria</taxon>
        <taxon>Acetobacterales</taxon>
        <taxon>Acetobacteraceae</taxon>
        <taxon>Rhodopila</taxon>
    </lineage>
</organism>